<dbReference type="GO" id="GO:0001227">
    <property type="term" value="F:DNA-binding transcription repressor activity, RNA polymerase II-specific"/>
    <property type="evidence" value="ECO:0007669"/>
    <property type="project" value="TreeGrafter"/>
</dbReference>
<dbReference type="PANTHER" id="PTHR24399">
    <property type="entry name" value="ZINC FINGER AND BTB DOMAIN-CONTAINING"/>
    <property type="match status" value="1"/>
</dbReference>
<keyword evidence="6" id="KW-0804">Transcription</keyword>
<dbReference type="Gene3D" id="3.30.160.60">
    <property type="entry name" value="Classic Zinc Finger"/>
    <property type="match status" value="2"/>
</dbReference>
<evidence type="ECO:0000256" key="4">
    <source>
        <dbReference type="ARBA" id="ARBA00022833"/>
    </source>
</evidence>
<feature type="compositionally biased region" description="Polar residues" evidence="9">
    <location>
        <begin position="19"/>
        <end position="44"/>
    </location>
</feature>
<dbReference type="HOGENOM" id="CLU_569936_0_0_1"/>
<dbReference type="Pfam" id="PF00096">
    <property type="entry name" value="zf-C2H2"/>
    <property type="match status" value="1"/>
</dbReference>
<dbReference type="Proteomes" id="UP000054477">
    <property type="component" value="Unassembled WGS sequence"/>
</dbReference>
<feature type="compositionally biased region" description="Acidic residues" evidence="9">
    <location>
        <begin position="464"/>
        <end position="473"/>
    </location>
</feature>
<dbReference type="GO" id="GO:0008270">
    <property type="term" value="F:zinc ion binding"/>
    <property type="evidence" value="ECO:0007669"/>
    <property type="project" value="UniProtKB-KW"/>
</dbReference>
<evidence type="ECO:0000256" key="5">
    <source>
        <dbReference type="ARBA" id="ARBA00023015"/>
    </source>
</evidence>
<evidence type="ECO:0000256" key="9">
    <source>
        <dbReference type="SAM" id="MobiDB-lite"/>
    </source>
</evidence>
<keyword evidence="5" id="KW-0805">Transcription regulation</keyword>
<evidence type="ECO:0000256" key="8">
    <source>
        <dbReference type="PROSITE-ProRule" id="PRU00042"/>
    </source>
</evidence>
<feature type="region of interest" description="Disordered" evidence="9">
    <location>
        <begin position="453"/>
        <end position="489"/>
    </location>
</feature>
<dbReference type="STRING" id="1095629.A0A0C9X2P5"/>
<keyword evidence="2" id="KW-0479">Metal-binding</keyword>
<evidence type="ECO:0000256" key="7">
    <source>
        <dbReference type="ARBA" id="ARBA00023242"/>
    </source>
</evidence>
<dbReference type="InterPro" id="IPR036236">
    <property type="entry name" value="Znf_C2H2_sf"/>
</dbReference>
<feature type="region of interest" description="Disordered" evidence="9">
    <location>
        <begin position="128"/>
        <end position="155"/>
    </location>
</feature>
<feature type="region of interest" description="Disordered" evidence="9">
    <location>
        <begin position="19"/>
        <end position="99"/>
    </location>
</feature>
<keyword evidence="8" id="KW-0863">Zinc-finger</keyword>
<reference evidence="12" key="2">
    <citation type="submission" date="2015-01" db="EMBL/GenBank/DDBJ databases">
        <title>Evolutionary Origins and Diversification of the Mycorrhizal Mutualists.</title>
        <authorList>
            <consortium name="DOE Joint Genome Institute"/>
            <consortium name="Mycorrhizal Genomics Consortium"/>
            <person name="Kohler A."/>
            <person name="Kuo A."/>
            <person name="Nagy L.G."/>
            <person name="Floudas D."/>
            <person name="Copeland A."/>
            <person name="Barry K.W."/>
            <person name="Cichocki N."/>
            <person name="Veneault-Fourrey C."/>
            <person name="LaButti K."/>
            <person name="Lindquist E.A."/>
            <person name="Lipzen A."/>
            <person name="Lundell T."/>
            <person name="Morin E."/>
            <person name="Murat C."/>
            <person name="Riley R."/>
            <person name="Ohm R."/>
            <person name="Sun H."/>
            <person name="Tunlid A."/>
            <person name="Henrissat B."/>
            <person name="Grigoriev I.V."/>
            <person name="Hibbett D.S."/>
            <person name="Martin F."/>
        </authorList>
    </citation>
    <scope>NUCLEOTIDE SEQUENCE [LARGE SCALE GENOMIC DNA]</scope>
    <source>
        <strain evidence="12">LaAM-08-1</strain>
    </source>
</reference>
<evidence type="ECO:0000313" key="11">
    <source>
        <dbReference type="EMBL" id="KIK06405.1"/>
    </source>
</evidence>
<dbReference type="GO" id="GO:0000978">
    <property type="term" value="F:RNA polymerase II cis-regulatory region sequence-specific DNA binding"/>
    <property type="evidence" value="ECO:0007669"/>
    <property type="project" value="TreeGrafter"/>
</dbReference>
<evidence type="ECO:0000256" key="2">
    <source>
        <dbReference type="ARBA" id="ARBA00022723"/>
    </source>
</evidence>
<proteinExistence type="predicted"/>
<evidence type="ECO:0000259" key="10">
    <source>
        <dbReference type="PROSITE" id="PS50157"/>
    </source>
</evidence>
<dbReference type="PROSITE" id="PS50157">
    <property type="entry name" value="ZINC_FINGER_C2H2_2"/>
    <property type="match status" value="2"/>
</dbReference>
<dbReference type="PROSITE" id="PS00028">
    <property type="entry name" value="ZINC_FINGER_C2H2_1"/>
    <property type="match status" value="2"/>
</dbReference>
<evidence type="ECO:0000256" key="1">
    <source>
        <dbReference type="ARBA" id="ARBA00004123"/>
    </source>
</evidence>
<accession>A0A0C9X2P5</accession>
<protein>
    <recommendedName>
        <fullName evidence="10">C2H2-type domain-containing protein</fullName>
    </recommendedName>
</protein>
<name>A0A0C9X2P5_9AGAR</name>
<dbReference type="InterPro" id="IPR013087">
    <property type="entry name" value="Znf_C2H2_type"/>
</dbReference>
<feature type="compositionally biased region" description="Low complexity" evidence="9">
    <location>
        <begin position="532"/>
        <end position="550"/>
    </location>
</feature>
<feature type="domain" description="C2H2-type" evidence="10">
    <location>
        <begin position="336"/>
        <end position="363"/>
    </location>
</feature>
<keyword evidence="7" id="KW-0539">Nucleus</keyword>
<dbReference type="SMART" id="SM00355">
    <property type="entry name" value="ZnF_C2H2"/>
    <property type="match status" value="2"/>
</dbReference>
<dbReference type="PANTHER" id="PTHR24399:SF23">
    <property type="entry name" value="C2H2-TYPE DOMAIN-CONTAINING PROTEIN"/>
    <property type="match status" value="1"/>
</dbReference>
<sequence length="590" mass="62966">MASSEHGFSYPLNRVDSAIQLSSNTSSDQPNMSSSQIDQDSLSRSSKEQARASSRQFYPSDYPQDSHFQNSSFSRHNSGVPGRYPESSQRTGLQEDRSGNLMPVGGIYCNEAGDVHGQVLIVSPSDHIHSTGRNCSRHPSDLYPPSLDNTPPPTSHSVLPPLAERVGNVALPHGHVPTHPPYQSDPMSYGPSILPLSGPQVSTGIPGGLPNLTIFEAQYQESQHGSELPQMDSGDHITANTTTSPMPQSLVIDSGCGLPPSTLSSIPMSNSPDWSQSQPLVSSNAFDAQSCNPIMGASLIGHSSASSIPESDSAPLVPRISSAHAGQKKKKKSKMHGCETCGKYFPRPSGLRTHMNIHSNAKPFACGYPGCSRTFGVRSNAKRHLRTHGINPSVPQDGDIPPYIVDFNTPIVSLPHSLEHHQPNGGTQHQTVQPPFFRLRWVPPSLANCTNAASLKPVSPSDSCSEDENDSDPENAGFQSGGSASSSLLPIPLPAVEPTVVRLSRPCSCYPHGSNNNLCWCIPVTFKSPSSSSSADSPSSLPTPSSGAASIDENIIQYEERNSYAETGSHPYHPSQFCVLPGPAPLRVVT</sequence>
<dbReference type="OrthoDB" id="6077919at2759"/>
<feature type="compositionally biased region" description="Low complexity" evidence="9">
    <location>
        <begin position="474"/>
        <end position="489"/>
    </location>
</feature>
<keyword evidence="4" id="KW-0862">Zinc</keyword>
<evidence type="ECO:0000256" key="3">
    <source>
        <dbReference type="ARBA" id="ARBA00022737"/>
    </source>
</evidence>
<keyword evidence="3" id="KW-0677">Repeat</keyword>
<feature type="domain" description="C2H2-type" evidence="10">
    <location>
        <begin position="364"/>
        <end position="388"/>
    </location>
</feature>
<feature type="region of interest" description="Disordered" evidence="9">
    <location>
        <begin position="532"/>
        <end position="551"/>
    </location>
</feature>
<keyword evidence="12" id="KW-1185">Reference proteome</keyword>
<dbReference type="AlphaFoldDB" id="A0A0C9X2P5"/>
<gene>
    <name evidence="11" type="ORF">K443DRAFT_674385</name>
</gene>
<evidence type="ECO:0000256" key="6">
    <source>
        <dbReference type="ARBA" id="ARBA00023163"/>
    </source>
</evidence>
<organism evidence="11 12">
    <name type="scientific">Laccaria amethystina LaAM-08-1</name>
    <dbReference type="NCBI Taxonomy" id="1095629"/>
    <lineage>
        <taxon>Eukaryota</taxon>
        <taxon>Fungi</taxon>
        <taxon>Dikarya</taxon>
        <taxon>Basidiomycota</taxon>
        <taxon>Agaricomycotina</taxon>
        <taxon>Agaricomycetes</taxon>
        <taxon>Agaricomycetidae</taxon>
        <taxon>Agaricales</taxon>
        <taxon>Agaricineae</taxon>
        <taxon>Hydnangiaceae</taxon>
        <taxon>Laccaria</taxon>
    </lineage>
</organism>
<dbReference type="SUPFAM" id="SSF57667">
    <property type="entry name" value="beta-beta-alpha zinc fingers"/>
    <property type="match status" value="1"/>
</dbReference>
<dbReference type="EMBL" id="KN838553">
    <property type="protein sequence ID" value="KIK06405.1"/>
    <property type="molecule type" value="Genomic_DNA"/>
</dbReference>
<reference evidence="11 12" key="1">
    <citation type="submission" date="2014-04" db="EMBL/GenBank/DDBJ databases">
        <authorList>
            <consortium name="DOE Joint Genome Institute"/>
            <person name="Kuo A."/>
            <person name="Kohler A."/>
            <person name="Nagy L.G."/>
            <person name="Floudas D."/>
            <person name="Copeland A."/>
            <person name="Barry K.W."/>
            <person name="Cichocki N."/>
            <person name="Veneault-Fourrey C."/>
            <person name="LaButti K."/>
            <person name="Lindquist E.A."/>
            <person name="Lipzen A."/>
            <person name="Lundell T."/>
            <person name="Morin E."/>
            <person name="Murat C."/>
            <person name="Sun H."/>
            <person name="Tunlid A."/>
            <person name="Henrissat B."/>
            <person name="Grigoriev I.V."/>
            <person name="Hibbett D.S."/>
            <person name="Martin F."/>
            <person name="Nordberg H.P."/>
            <person name="Cantor M.N."/>
            <person name="Hua S.X."/>
        </authorList>
    </citation>
    <scope>NUCLEOTIDE SEQUENCE [LARGE SCALE GENOMIC DNA]</scope>
    <source>
        <strain evidence="11 12">LaAM-08-1</strain>
    </source>
</reference>
<dbReference type="GO" id="GO:0005654">
    <property type="term" value="C:nucleoplasm"/>
    <property type="evidence" value="ECO:0007669"/>
    <property type="project" value="TreeGrafter"/>
</dbReference>
<comment type="subcellular location">
    <subcellularLocation>
        <location evidence="1">Nucleus</location>
    </subcellularLocation>
</comment>
<feature type="compositionally biased region" description="Polar residues" evidence="9">
    <location>
        <begin position="66"/>
        <end position="77"/>
    </location>
</feature>
<evidence type="ECO:0000313" key="12">
    <source>
        <dbReference type="Proteomes" id="UP000054477"/>
    </source>
</evidence>